<feature type="compositionally biased region" description="Polar residues" evidence="1">
    <location>
        <begin position="742"/>
        <end position="757"/>
    </location>
</feature>
<keyword evidence="3" id="KW-1185">Reference proteome</keyword>
<dbReference type="RefSeq" id="XP_064662736.1">
    <property type="nucleotide sequence ID" value="XM_064798409.1"/>
</dbReference>
<reference evidence="2 3" key="1">
    <citation type="submission" date="2023-08" db="EMBL/GenBank/DDBJ databases">
        <title>Black Yeasts Isolated from many extreme environments.</title>
        <authorList>
            <person name="Coleine C."/>
            <person name="Stajich J.E."/>
            <person name="Selbmann L."/>
        </authorList>
    </citation>
    <scope>NUCLEOTIDE SEQUENCE [LARGE SCALE GENOMIC DNA]</scope>
    <source>
        <strain evidence="2 3">CCFEE 5935</strain>
    </source>
</reference>
<dbReference type="Proteomes" id="UP001337655">
    <property type="component" value="Unassembled WGS sequence"/>
</dbReference>
<protein>
    <submittedName>
        <fullName evidence="2">Uncharacterized protein</fullName>
    </submittedName>
</protein>
<proteinExistence type="predicted"/>
<dbReference type="EMBL" id="JAVRRT010000002">
    <property type="protein sequence ID" value="KAK5174067.1"/>
    <property type="molecule type" value="Genomic_DNA"/>
</dbReference>
<feature type="region of interest" description="Disordered" evidence="1">
    <location>
        <begin position="1786"/>
        <end position="1811"/>
    </location>
</feature>
<feature type="region of interest" description="Disordered" evidence="1">
    <location>
        <begin position="1261"/>
        <end position="1290"/>
    </location>
</feature>
<feature type="compositionally biased region" description="Polar residues" evidence="1">
    <location>
        <begin position="786"/>
        <end position="810"/>
    </location>
</feature>
<feature type="compositionally biased region" description="Low complexity" evidence="1">
    <location>
        <begin position="1274"/>
        <end position="1286"/>
    </location>
</feature>
<feature type="compositionally biased region" description="Gly residues" evidence="1">
    <location>
        <begin position="999"/>
        <end position="1009"/>
    </location>
</feature>
<feature type="compositionally biased region" description="Polar residues" evidence="1">
    <location>
        <begin position="605"/>
        <end position="645"/>
    </location>
</feature>
<organism evidence="2 3">
    <name type="scientific">Saxophila tyrrhenica</name>
    <dbReference type="NCBI Taxonomy" id="1690608"/>
    <lineage>
        <taxon>Eukaryota</taxon>
        <taxon>Fungi</taxon>
        <taxon>Dikarya</taxon>
        <taxon>Ascomycota</taxon>
        <taxon>Pezizomycotina</taxon>
        <taxon>Dothideomycetes</taxon>
        <taxon>Dothideomycetidae</taxon>
        <taxon>Mycosphaerellales</taxon>
        <taxon>Extremaceae</taxon>
        <taxon>Saxophila</taxon>
    </lineage>
</organism>
<feature type="compositionally biased region" description="Pro residues" evidence="1">
    <location>
        <begin position="36"/>
        <end position="47"/>
    </location>
</feature>
<evidence type="ECO:0000256" key="1">
    <source>
        <dbReference type="SAM" id="MobiDB-lite"/>
    </source>
</evidence>
<feature type="compositionally biased region" description="Polar residues" evidence="1">
    <location>
        <begin position="1981"/>
        <end position="2007"/>
    </location>
</feature>
<feature type="region of interest" description="Disordered" evidence="1">
    <location>
        <begin position="1309"/>
        <end position="1355"/>
    </location>
</feature>
<feature type="compositionally biased region" description="Polar residues" evidence="1">
    <location>
        <begin position="960"/>
        <end position="969"/>
    </location>
</feature>
<name>A0AAV9PP29_9PEZI</name>
<feature type="compositionally biased region" description="Low complexity" evidence="1">
    <location>
        <begin position="212"/>
        <end position="225"/>
    </location>
</feature>
<feature type="compositionally biased region" description="Pro residues" evidence="1">
    <location>
        <begin position="165"/>
        <end position="177"/>
    </location>
</feature>
<feature type="compositionally biased region" description="Polar residues" evidence="1">
    <location>
        <begin position="337"/>
        <end position="431"/>
    </location>
</feature>
<feature type="compositionally biased region" description="Low complexity" evidence="1">
    <location>
        <begin position="854"/>
        <end position="881"/>
    </location>
</feature>
<feature type="compositionally biased region" description="Pro residues" evidence="1">
    <location>
        <begin position="1481"/>
        <end position="1491"/>
    </location>
</feature>
<comment type="caution">
    <text evidence="2">The sequence shown here is derived from an EMBL/GenBank/DDBJ whole genome shotgun (WGS) entry which is preliminary data.</text>
</comment>
<feature type="compositionally biased region" description="Polar residues" evidence="1">
    <location>
        <begin position="2014"/>
        <end position="2025"/>
    </location>
</feature>
<feature type="compositionally biased region" description="Pro residues" evidence="1">
    <location>
        <begin position="839"/>
        <end position="848"/>
    </location>
</feature>
<feature type="compositionally biased region" description="Acidic residues" evidence="1">
    <location>
        <begin position="1123"/>
        <end position="1136"/>
    </location>
</feature>
<evidence type="ECO:0000313" key="3">
    <source>
        <dbReference type="Proteomes" id="UP001337655"/>
    </source>
</evidence>
<feature type="compositionally biased region" description="Basic and acidic residues" evidence="1">
    <location>
        <begin position="1966"/>
        <end position="1976"/>
    </location>
</feature>
<feature type="compositionally biased region" description="Polar residues" evidence="1">
    <location>
        <begin position="1261"/>
        <end position="1273"/>
    </location>
</feature>
<feature type="compositionally biased region" description="Polar residues" evidence="1">
    <location>
        <begin position="230"/>
        <end position="248"/>
    </location>
</feature>
<feature type="compositionally biased region" description="Polar residues" evidence="1">
    <location>
        <begin position="1050"/>
        <end position="1060"/>
    </location>
</feature>
<feature type="compositionally biased region" description="Basic and acidic residues" evidence="1">
    <location>
        <begin position="973"/>
        <end position="989"/>
    </location>
</feature>
<feature type="compositionally biased region" description="Low complexity" evidence="1">
    <location>
        <begin position="1086"/>
        <end position="1101"/>
    </location>
</feature>
<feature type="compositionally biased region" description="Acidic residues" evidence="1">
    <location>
        <begin position="1010"/>
        <end position="1028"/>
    </location>
</feature>
<feature type="compositionally biased region" description="Pro residues" evidence="1">
    <location>
        <begin position="291"/>
        <end position="305"/>
    </location>
</feature>
<feature type="compositionally biased region" description="Low complexity" evidence="1">
    <location>
        <begin position="720"/>
        <end position="731"/>
    </location>
</feature>
<feature type="compositionally biased region" description="Low complexity" evidence="1">
    <location>
        <begin position="1935"/>
        <end position="1950"/>
    </location>
</feature>
<gene>
    <name evidence="2" type="ORF">LTR77_001147</name>
</gene>
<feature type="region of interest" description="Disordered" evidence="1">
    <location>
        <begin position="1536"/>
        <end position="1578"/>
    </location>
</feature>
<feature type="region of interest" description="Disordered" evidence="1">
    <location>
        <begin position="1608"/>
        <end position="1644"/>
    </location>
</feature>
<feature type="region of interest" description="Disordered" evidence="1">
    <location>
        <begin position="703"/>
        <end position="1245"/>
    </location>
</feature>
<feature type="compositionally biased region" description="Low complexity" evidence="1">
    <location>
        <begin position="759"/>
        <end position="775"/>
    </location>
</feature>
<feature type="compositionally biased region" description="Polar residues" evidence="1">
    <location>
        <begin position="1464"/>
        <end position="1479"/>
    </location>
</feature>
<feature type="region of interest" description="Disordered" evidence="1">
    <location>
        <begin position="1"/>
        <end position="503"/>
    </location>
</feature>
<feature type="compositionally biased region" description="Basic and acidic residues" evidence="1">
    <location>
        <begin position="1334"/>
        <end position="1352"/>
    </location>
</feature>
<feature type="region of interest" description="Disordered" evidence="1">
    <location>
        <begin position="605"/>
        <end position="667"/>
    </location>
</feature>
<accession>A0AAV9PP29</accession>
<feature type="compositionally biased region" description="Polar residues" evidence="1">
    <location>
        <begin position="1185"/>
        <end position="1199"/>
    </location>
</feature>
<feature type="region of interest" description="Disordered" evidence="1">
    <location>
        <begin position="1421"/>
        <end position="1520"/>
    </location>
</feature>
<sequence length="2065" mass="216893">MFSKKRKQQDLATQKGLGIAVQPPPQSQQKQAQSRPTPPAQPLPPAPHTRTTSSGSGKPLVSPLQMTFDFELPPSPALSTQSPYKSSLEGEGELRPKTSDGTLNRKTGMSLAPPMLPPIRRVASKESSLASEGGVELEGSTPPRPPSSGSAREVQKKKSASSIGHPPPLPPPPPEPPSFARFDSDNVSTSSSKSRRKSRIKSFFGFEPPPDLSSISRPSSSSGTPRMTPRQVSTGGETTSRPATSGGDSTPIKMESSLFPSREPPPPALPSFDTGTPAMTRAWIDARDKPYGPPSAAPPRPPPLQPAQSSPDLSVKARSPSAKTNFSKRSPLVTAESPASGTASRQSPQTYFSSSPAGNTVQRLPSHAPTNYSGSTARSTMSSKSTAATDNGPIQTVGTPYQETSPSFPLPQHGTTRPKTAGHSHTPSSIGGVNIPTHHSSALPRSADSTPKPTDPPPKSSEKAEKRKTRLLNPLALLSRRRSAQDDSSNPTTSAAEKAAQAAALARQRHVAATGSISRIPDDYDPRIRGAGVHDFSRPRDQKFMRGFSYNDAEYLAFQREEERERMEESLGVGRLVAGEAEEGEEALLQRGPKLTFAHQSFLASPVGSPSNSTFPATTTQRQSARSPNHNPSTSQTSSKRTTGFFQEHLNDTSGPADSASAVGGRVQAERLENKDFLQRASFLSQQSGVSSNESGVLPVFARRSGVVPEDGRGYGQRFSGGEASEGEGVSPVTSALADVRLSQNISPVSPSTSDPRISSASAQPSSSDRSSAMSELQQRRKSRVKSGNSIGSSLSDTWSTGRPFSSTEQAMPKFASTTETETETQRGGPPISITIPSHPAPAPAPVREPPEIPARGTSAAAAASLGTGAGAGARASSPLSTINSPSTSAPDMDLPSDAPTPEPMVAEGVRFSTAQPGAGARLVEKRRSAVGHARRSGGAARSAGSGKSGNGGVPKHHVSNASRFSFQLGSAEEERALEAKAREVRERMGIQAAAPQNGRGGQGAGQGDDGSEEDFDEDAMDDLDEMEMMGLNDRDSEDEDRGVGDAVNHASQRPVSTAPSAMIPPSVTESKRKDRASVANFLYRPASAATTPSSTKPTKPGHGHGHENRTSTTLQMMVNDREDGDSEEEDEEEEPYWMHEDFLGYEDGGAEGERRPSMANTASPMSPRAGGFYMQPKAAAGAHSLSSQDMAPASTQSQERSRDSGGSGARAIDLPFATTTIDADGRMTHQSQQRSSGGSSSNAISLPFATTMIDANGRMTHTQTRSQHTPAMSSSTFGENSSSSASDRRTLSAGLGLSGFSDFRFGDSASSSRPGSMGLQGPLRDSAVAGPPRAKEEGGERKENRRTRDSETIPYDVDWTAEESAKASPAIATRGIGGWDREWRRRDSSPLVNVAGAKPGAAGKGERAMDDDDMYFDDGGFGEDVDAASSPAVGGGAGRNGVRTADGKVVGEERFDDDDFLARNNNNTASRPTSNGIPHTSPPPPPPPAFNPLLQPTHHQQHATSLGSDGPYPSFAMPNPLRARERDSRLLLEDLPLHAGPGPVDPSLLPRRNPSEDAKRLGLSSRAPPLPAQQDLGGEAQRVQERLTRYHAALAEAANRAAAEGRFVRAPSSATESVRSHMELGRSDSTGGEEEEEAAGGAAQMVDENTTAGDKSHDVVSGGAPYSLPKLSFDFGFDTSRFSAGELDFSTDALQSNGVSNNVYANANGYDSTNGIPCNSSTAPNDAYSSTYDSTSAIPNDDLDDSYDDFDYEDDDIISAANASALASDDAGFYGQEFGFFARSRPTSRGKASKSKSGGGRNVPAEPQAINGGFFGAEGDDGLARQKSLREPNLTPITERSEFSTRNSFVFGPASAGGWGSHSAARFPPLSPGLVGVEGEGVVTSFEELRRLRGAAFAGGGGGSQGSLRSEGRGSQGSLQGYFSGVGGVPMAVGWSQSSEGSQGQLGQSPHSASSSGHLPFSVAEEGREGVDATPKRASAATSGVGSGQEVQSPTTVRKASHSNTLGRAYGHSRNSSGADSVTYVQERDPDGSGPPRWVLERRRTSEMGEVEVVGREVVQGGWI</sequence>
<evidence type="ECO:0000313" key="2">
    <source>
        <dbReference type="EMBL" id="KAK5174067.1"/>
    </source>
</evidence>
<feature type="compositionally biased region" description="Low complexity" evidence="1">
    <location>
        <begin position="1231"/>
        <end position="1242"/>
    </location>
</feature>
<feature type="compositionally biased region" description="Low complexity" evidence="1">
    <location>
        <begin position="937"/>
        <end position="946"/>
    </location>
</feature>
<dbReference type="GeneID" id="89922495"/>
<feature type="region of interest" description="Disordered" evidence="1">
    <location>
        <begin position="1898"/>
        <end position="2039"/>
    </location>
</feature>